<protein>
    <submittedName>
        <fullName evidence="1">Uncharacterized protein</fullName>
    </submittedName>
</protein>
<dbReference type="EMBL" id="BGZK01000011">
    <property type="protein sequence ID" value="GBP03862.1"/>
    <property type="molecule type" value="Genomic_DNA"/>
</dbReference>
<sequence length="80" mass="8689">MVDEPYKPDLECTLRFSPVSVSSEFFSVKCLIGDSAWIRKWACGVPPGLGVVSRACSVGSLGYTCQQLREQRLSAGLYAA</sequence>
<accession>A0A4C1SP26</accession>
<keyword evidence="2" id="KW-1185">Reference proteome</keyword>
<comment type="caution">
    <text evidence="1">The sequence shown here is derived from an EMBL/GenBank/DDBJ whole genome shotgun (WGS) entry which is preliminary data.</text>
</comment>
<reference evidence="1 2" key="1">
    <citation type="journal article" date="2019" name="Commun. Biol.">
        <title>The bagworm genome reveals a unique fibroin gene that provides high tensile strength.</title>
        <authorList>
            <person name="Kono N."/>
            <person name="Nakamura H."/>
            <person name="Ohtoshi R."/>
            <person name="Tomita M."/>
            <person name="Numata K."/>
            <person name="Arakawa K."/>
        </authorList>
    </citation>
    <scope>NUCLEOTIDE SEQUENCE [LARGE SCALE GENOMIC DNA]</scope>
</reference>
<gene>
    <name evidence="1" type="ORF">EVAR_2546_1</name>
</gene>
<dbReference type="AlphaFoldDB" id="A0A4C1SP26"/>
<evidence type="ECO:0000313" key="2">
    <source>
        <dbReference type="Proteomes" id="UP000299102"/>
    </source>
</evidence>
<proteinExistence type="predicted"/>
<name>A0A4C1SP26_EUMVA</name>
<evidence type="ECO:0000313" key="1">
    <source>
        <dbReference type="EMBL" id="GBP03862.1"/>
    </source>
</evidence>
<dbReference type="Proteomes" id="UP000299102">
    <property type="component" value="Unassembled WGS sequence"/>
</dbReference>
<organism evidence="1 2">
    <name type="scientific">Eumeta variegata</name>
    <name type="common">Bagworm moth</name>
    <name type="synonym">Eumeta japonica</name>
    <dbReference type="NCBI Taxonomy" id="151549"/>
    <lineage>
        <taxon>Eukaryota</taxon>
        <taxon>Metazoa</taxon>
        <taxon>Ecdysozoa</taxon>
        <taxon>Arthropoda</taxon>
        <taxon>Hexapoda</taxon>
        <taxon>Insecta</taxon>
        <taxon>Pterygota</taxon>
        <taxon>Neoptera</taxon>
        <taxon>Endopterygota</taxon>
        <taxon>Lepidoptera</taxon>
        <taxon>Glossata</taxon>
        <taxon>Ditrysia</taxon>
        <taxon>Tineoidea</taxon>
        <taxon>Psychidae</taxon>
        <taxon>Oiketicinae</taxon>
        <taxon>Eumeta</taxon>
    </lineage>
</organism>